<dbReference type="AlphaFoldDB" id="H0XS87"/>
<dbReference type="InParanoid" id="H0XS87"/>
<evidence type="ECO:0000313" key="14">
    <source>
        <dbReference type="Proteomes" id="UP000005225"/>
    </source>
</evidence>
<feature type="compositionally biased region" description="Low complexity" evidence="11">
    <location>
        <begin position="346"/>
        <end position="355"/>
    </location>
</feature>
<reference evidence="13" key="2">
    <citation type="submission" date="2025-08" db="UniProtKB">
        <authorList>
            <consortium name="Ensembl"/>
        </authorList>
    </citation>
    <scope>IDENTIFICATION</scope>
</reference>
<evidence type="ECO:0000256" key="6">
    <source>
        <dbReference type="ARBA" id="ARBA00022530"/>
    </source>
</evidence>
<dbReference type="FunCoup" id="H0XS87">
    <property type="interactions" value="17"/>
</dbReference>
<keyword evidence="6" id="KW-0272">Extracellular matrix</keyword>
<keyword evidence="10" id="KW-0379">Hydroxylation</keyword>
<dbReference type="Ensembl" id="ENSOGAT00000035024.1">
    <property type="protein sequence ID" value="ENSOGAP00000018979.1"/>
    <property type="gene ID" value="ENSOGAG00000033618.1"/>
</dbReference>
<dbReference type="Proteomes" id="UP000005225">
    <property type="component" value="Unassembled WGS sequence"/>
</dbReference>
<organism evidence="13 14">
    <name type="scientific">Otolemur garnettii</name>
    <name type="common">Small-eared galago</name>
    <name type="synonym">Garnett's greater bushbaby</name>
    <dbReference type="NCBI Taxonomy" id="30611"/>
    <lineage>
        <taxon>Eukaryota</taxon>
        <taxon>Metazoa</taxon>
        <taxon>Chordata</taxon>
        <taxon>Craniata</taxon>
        <taxon>Vertebrata</taxon>
        <taxon>Euteleostomi</taxon>
        <taxon>Mammalia</taxon>
        <taxon>Eutheria</taxon>
        <taxon>Euarchontoglires</taxon>
        <taxon>Primates</taxon>
        <taxon>Strepsirrhini</taxon>
        <taxon>Lorisiformes</taxon>
        <taxon>Galagidae</taxon>
        <taxon>Otolemur</taxon>
    </lineage>
</organism>
<evidence type="ECO:0000256" key="3">
    <source>
        <dbReference type="ARBA" id="ARBA00006452"/>
    </source>
</evidence>
<feature type="compositionally biased region" description="Polar residues" evidence="11">
    <location>
        <begin position="420"/>
        <end position="433"/>
    </location>
</feature>
<keyword evidence="7" id="KW-0597">Phosphoprotein</keyword>
<evidence type="ECO:0000256" key="8">
    <source>
        <dbReference type="ARBA" id="ARBA00022591"/>
    </source>
</evidence>
<feature type="signal peptide" evidence="12">
    <location>
        <begin position="1"/>
        <end position="26"/>
    </location>
</feature>
<name>H0XS87_OTOGA</name>
<comment type="function">
    <text evidence="1">Involved in the mineralization and structural organization of enamel.</text>
</comment>
<feature type="region of interest" description="Disordered" evidence="11">
    <location>
        <begin position="294"/>
        <end position="385"/>
    </location>
</feature>
<dbReference type="PANTHER" id="PTHR14115">
    <property type="entry name" value="AMELOBLASTIN"/>
    <property type="match status" value="1"/>
</dbReference>
<dbReference type="GO" id="GO:0042475">
    <property type="term" value="P:odontogenesis of dentin-containing tooth"/>
    <property type="evidence" value="ECO:0007669"/>
    <property type="project" value="InterPro"/>
</dbReference>
<dbReference type="eggNOG" id="ENOG502QWCP">
    <property type="taxonomic scope" value="Eukaryota"/>
</dbReference>
<evidence type="ECO:0000256" key="7">
    <source>
        <dbReference type="ARBA" id="ARBA00022553"/>
    </source>
</evidence>
<evidence type="ECO:0000313" key="13">
    <source>
        <dbReference type="Ensembl" id="ENSOGAP00000018979.1"/>
    </source>
</evidence>
<dbReference type="GO" id="GO:0007155">
    <property type="term" value="P:cell adhesion"/>
    <property type="evidence" value="ECO:0007669"/>
    <property type="project" value="TreeGrafter"/>
</dbReference>
<dbReference type="OMA" id="MPHKPAM"/>
<accession>H0XS87</accession>
<evidence type="ECO:0000256" key="12">
    <source>
        <dbReference type="SAM" id="SignalP"/>
    </source>
</evidence>
<dbReference type="GO" id="GO:0030345">
    <property type="term" value="F:structural constituent of tooth enamel"/>
    <property type="evidence" value="ECO:0007669"/>
    <property type="project" value="InterPro"/>
</dbReference>
<evidence type="ECO:0000256" key="5">
    <source>
        <dbReference type="ARBA" id="ARBA00022525"/>
    </source>
</evidence>
<protein>
    <recommendedName>
        <fullName evidence="4">Ameloblastin</fullName>
    </recommendedName>
</protein>
<comment type="subcellular location">
    <subcellularLocation>
        <location evidence="2">Secreted</location>
        <location evidence="2">Extracellular space</location>
        <location evidence="2">Extracellular matrix</location>
    </subcellularLocation>
</comment>
<keyword evidence="9 12" id="KW-0732">Signal</keyword>
<proteinExistence type="inferred from homology"/>
<dbReference type="EMBL" id="AAQR03168023">
    <property type="status" value="NOT_ANNOTATED_CDS"/>
    <property type="molecule type" value="Genomic_DNA"/>
</dbReference>
<evidence type="ECO:0000256" key="4">
    <source>
        <dbReference type="ARBA" id="ARBA00014018"/>
    </source>
</evidence>
<sequence>TAASKISLFKMKGLLLTLWFLHVSAAVPVFPQQSGVPGMASLSLETMRQLGSLQGLNTLSQYSRFGFGKSFNSLWLQGLLPPQPSLPWMRPREHETQQYEYSLPVHPPPLPSQPALQPQQAGLKPFLQPTAATAVQGTAQKGRPQPPVHLGQLPLQEGELPAVQEQVAPEEKLPKPELPIMDFAGPQGPSKISLVFKEKKRDMLVKLLISVFYHLKIFQIARLIARGPMPQNKQSPLYPGMFYVSYGANQLNAPGRLGIMSSEEMAGGRGGPMGYEAVFPGFGGLRPSLGGLPHNPAMGGDFTLEFDSPLAATKGPEKGEGGAPDTPGPEASPAHPEQPALPPELAPGAHPGLLAFPDDEDPSLARGPAGQRLGPPGVTPAAADPLMTPELADIYGTYAADVTTPLEATTDTTGAPDLLETSSAPGNRAQQAQAAREVWRYQEP</sequence>
<dbReference type="SMART" id="SM00817">
    <property type="entry name" value="Amelin"/>
    <property type="match status" value="1"/>
</dbReference>
<dbReference type="GO" id="GO:0031214">
    <property type="term" value="P:biomineral tissue development"/>
    <property type="evidence" value="ECO:0007669"/>
    <property type="project" value="UniProtKB-KW"/>
</dbReference>
<dbReference type="Pfam" id="PF05111">
    <property type="entry name" value="Amelin"/>
    <property type="match status" value="1"/>
</dbReference>
<reference evidence="14" key="1">
    <citation type="submission" date="2011-03" db="EMBL/GenBank/DDBJ databases">
        <title>Version 3 of the genome sequence of Otolemur garnettii (Bushbaby).</title>
        <authorList>
            <consortium name="The Broad Institute Genome Sequencing Platform"/>
            <person name="Di Palma F."/>
            <person name="Johnson J."/>
            <person name="Lander E.S."/>
            <person name="Lindblad-Toh K."/>
            <person name="Jaffe D.B."/>
            <person name="Gnerre S."/>
            <person name="MacCallum I."/>
            <person name="Przybylski D."/>
            <person name="Ribeiro F.J."/>
            <person name="Burton J.N."/>
            <person name="Walker B.J."/>
            <person name="Sharpe T."/>
            <person name="Hall G."/>
        </authorList>
    </citation>
    <scope>NUCLEOTIDE SEQUENCE [LARGE SCALE GENOMIC DNA]</scope>
</reference>
<dbReference type="GeneTree" id="ENSGT00390000018227"/>
<feature type="region of interest" description="Disordered" evidence="11">
    <location>
        <begin position="406"/>
        <end position="444"/>
    </location>
</feature>
<evidence type="ECO:0000256" key="10">
    <source>
        <dbReference type="ARBA" id="ARBA00023278"/>
    </source>
</evidence>
<dbReference type="HOGENOM" id="CLU_051782_0_0_1"/>
<keyword evidence="14" id="KW-1185">Reference proteome</keyword>
<reference evidence="13" key="3">
    <citation type="submission" date="2025-09" db="UniProtKB">
        <authorList>
            <consortium name="Ensembl"/>
        </authorList>
    </citation>
    <scope>IDENTIFICATION</scope>
</reference>
<keyword evidence="8" id="KW-0091">Biomineralization</keyword>
<evidence type="ECO:0000256" key="9">
    <source>
        <dbReference type="ARBA" id="ARBA00022729"/>
    </source>
</evidence>
<feature type="chain" id="PRO_5003546335" description="Ameloblastin" evidence="12">
    <location>
        <begin position="27"/>
        <end position="444"/>
    </location>
</feature>
<dbReference type="STRING" id="30611.ENSOGAP00000018979"/>
<comment type="similarity">
    <text evidence="3">Belongs to the ameloblastin family.</text>
</comment>
<keyword evidence="5" id="KW-0964">Secreted</keyword>
<dbReference type="PANTHER" id="PTHR14115:SF0">
    <property type="entry name" value="AMELOBLASTIN"/>
    <property type="match status" value="1"/>
</dbReference>
<dbReference type="GO" id="GO:0008083">
    <property type="term" value="F:growth factor activity"/>
    <property type="evidence" value="ECO:0007669"/>
    <property type="project" value="TreeGrafter"/>
</dbReference>
<evidence type="ECO:0000256" key="1">
    <source>
        <dbReference type="ARBA" id="ARBA00004035"/>
    </source>
</evidence>
<evidence type="ECO:0000256" key="2">
    <source>
        <dbReference type="ARBA" id="ARBA00004498"/>
    </source>
</evidence>
<dbReference type="InterPro" id="IPR007798">
    <property type="entry name" value="Amelin"/>
</dbReference>
<evidence type="ECO:0000256" key="11">
    <source>
        <dbReference type="SAM" id="MobiDB-lite"/>
    </source>
</evidence>